<protein>
    <submittedName>
        <fullName evidence="2">Uncharacterized protein</fullName>
    </submittedName>
</protein>
<reference evidence="2 3" key="1">
    <citation type="submission" date="2019-05" db="EMBL/GenBank/DDBJ databases">
        <authorList>
            <person name="Lee S.D."/>
        </authorList>
    </citation>
    <scope>NUCLEOTIDE SEQUENCE [LARGE SCALE GENOMIC DNA]</scope>
    <source>
        <strain evidence="2 3">YC2-7</strain>
    </source>
</reference>
<organism evidence="2 3">
    <name type="scientific">Antrihabitans stalactiti</name>
    <dbReference type="NCBI Taxonomy" id="2584121"/>
    <lineage>
        <taxon>Bacteria</taxon>
        <taxon>Bacillati</taxon>
        <taxon>Actinomycetota</taxon>
        <taxon>Actinomycetes</taxon>
        <taxon>Mycobacteriales</taxon>
        <taxon>Nocardiaceae</taxon>
        <taxon>Antrihabitans</taxon>
    </lineage>
</organism>
<accession>A0A848K7R4</accession>
<comment type="caution">
    <text evidence="2">The sequence shown here is derived from an EMBL/GenBank/DDBJ whole genome shotgun (WGS) entry which is preliminary data.</text>
</comment>
<dbReference type="RefSeq" id="WP_169584141.1">
    <property type="nucleotide sequence ID" value="NZ_VCQU01000001.1"/>
</dbReference>
<dbReference type="AlphaFoldDB" id="A0A848K7R4"/>
<evidence type="ECO:0000313" key="3">
    <source>
        <dbReference type="Proteomes" id="UP000535543"/>
    </source>
</evidence>
<gene>
    <name evidence="2" type="ORF">FGL95_00015</name>
</gene>
<evidence type="ECO:0000313" key="2">
    <source>
        <dbReference type="EMBL" id="NMN93418.1"/>
    </source>
</evidence>
<sequence>MTENGVGLMHTDSHGNRIDPNTTGWRSDLGRLIDDMEQRASAELDAEGEAVHRYRDRSGG</sequence>
<reference evidence="2 3" key="2">
    <citation type="submission" date="2020-06" db="EMBL/GenBank/DDBJ databases">
        <title>Antribacter stalactiti gen. nov., sp. nov., a new member of the family Nacardiaceae isolated from a cave.</title>
        <authorList>
            <person name="Kim I.S."/>
        </authorList>
    </citation>
    <scope>NUCLEOTIDE SEQUENCE [LARGE SCALE GENOMIC DNA]</scope>
    <source>
        <strain evidence="2 3">YC2-7</strain>
    </source>
</reference>
<name>A0A848K7R4_9NOCA</name>
<feature type="region of interest" description="Disordered" evidence="1">
    <location>
        <begin position="1"/>
        <end position="24"/>
    </location>
</feature>
<keyword evidence="3" id="KW-1185">Reference proteome</keyword>
<dbReference type="EMBL" id="VCQU01000001">
    <property type="protein sequence ID" value="NMN93418.1"/>
    <property type="molecule type" value="Genomic_DNA"/>
</dbReference>
<evidence type="ECO:0000256" key="1">
    <source>
        <dbReference type="SAM" id="MobiDB-lite"/>
    </source>
</evidence>
<dbReference type="Proteomes" id="UP000535543">
    <property type="component" value="Unassembled WGS sequence"/>
</dbReference>
<proteinExistence type="predicted"/>